<evidence type="ECO:0000256" key="1">
    <source>
        <dbReference type="SAM" id="MobiDB-lite"/>
    </source>
</evidence>
<keyword evidence="5" id="KW-1185">Reference proteome</keyword>
<dbReference type="Proteomes" id="UP000324897">
    <property type="component" value="Chromosome 1"/>
</dbReference>
<keyword evidence="2" id="KW-1133">Transmembrane helix</keyword>
<reference evidence="4 5" key="1">
    <citation type="journal article" date="2019" name="Sci. Rep.">
        <title>A high-quality genome of Eragrostis curvula grass provides insights into Poaceae evolution and supports new strategies to enhance forage quality.</title>
        <authorList>
            <person name="Carballo J."/>
            <person name="Santos B.A.C.M."/>
            <person name="Zappacosta D."/>
            <person name="Garbus I."/>
            <person name="Selva J.P."/>
            <person name="Gallo C.A."/>
            <person name="Diaz A."/>
            <person name="Albertini E."/>
            <person name="Caccamo M."/>
            <person name="Echenique V."/>
        </authorList>
    </citation>
    <scope>NUCLEOTIDE SEQUENCE [LARGE SCALE GENOMIC DNA]</scope>
    <source>
        <strain evidence="5">cv. Victoria</strain>
        <tissue evidence="4">Leaf</tissue>
    </source>
</reference>
<evidence type="ECO:0000313" key="5">
    <source>
        <dbReference type="Proteomes" id="UP000324897"/>
    </source>
</evidence>
<dbReference type="AlphaFoldDB" id="A0A5J9V1K5"/>
<protein>
    <submittedName>
        <fullName evidence="4">Uncharacterized protein</fullName>
    </submittedName>
</protein>
<keyword evidence="3" id="KW-0732">Signal</keyword>
<gene>
    <name evidence="4" type="ORF">EJB05_21383</name>
</gene>
<evidence type="ECO:0000256" key="2">
    <source>
        <dbReference type="SAM" id="Phobius"/>
    </source>
</evidence>
<dbReference type="PANTHER" id="PTHR34662">
    <property type="entry name" value="OS04G0422700 PROTEIN"/>
    <property type="match status" value="1"/>
</dbReference>
<feature type="region of interest" description="Disordered" evidence="1">
    <location>
        <begin position="55"/>
        <end position="133"/>
    </location>
</feature>
<feature type="compositionally biased region" description="Low complexity" evidence="1">
    <location>
        <begin position="103"/>
        <end position="133"/>
    </location>
</feature>
<evidence type="ECO:0000256" key="3">
    <source>
        <dbReference type="SAM" id="SignalP"/>
    </source>
</evidence>
<dbReference type="EMBL" id="RWGY01000011">
    <property type="protein sequence ID" value="TVU29796.1"/>
    <property type="molecule type" value="Genomic_DNA"/>
</dbReference>
<sequence>MGAETMCNAARRCCSFLISVMLCFQLLHHQSQAFKLRVGYGGEREEKVPLAVIVPDPTPQLSSPAPVAAPPPLSGGGDDDMRPRLPTERWRRGHGEARRASTHHGPAPAAAHRAPAPTTAAAWSPGPAPEAEAPAGTALIKSSPAVPVPRGVTDTATILPMPAPGEKRQDAGAATSVGAGMVVPLLMLGLAMMASFGL</sequence>
<feature type="compositionally biased region" description="Basic and acidic residues" evidence="1">
    <location>
        <begin position="79"/>
        <end position="99"/>
    </location>
</feature>
<dbReference type="Gramene" id="TVU29796">
    <property type="protein sequence ID" value="TVU29796"/>
    <property type="gene ID" value="EJB05_21383"/>
</dbReference>
<organism evidence="4 5">
    <name type="scientific">Eragrostis curvula</name>
    <name type="common">weeping love grass</name>
    <dbReference type="NCBI Taxonomy" id="38414"/>
    <lineage>
        <taxon>Eukaryota</taxon>
        <taxon>Viridiplantae</taxon>
        <taxon>Streptophyta</taxon>
        <taxon>Embryophyta</taxon>
        <taxon>Tracheophyta</taxon>
        <taxon>Spermatophyta</taxon>
        <taxon>Magnoliopsida</taxon>
        <taxon>Liliopsida</taxon>
        <taxon>Poales</taxon>
        <taxon>Poaceae</taxon>
        <taxon>PACMAD clade</taxon>
        <taxon>Chloridoideae</taxon>
        <taxon>Eragrostideae</taxon>
        <taxon>Eragrostidinae</taxon>
        <taxon>Eragrostis</taxon>
    </lineage>
</organism>
<feature type="transmembrane region" description="Helical" evidence="2">
    <location>
        <begin position="177"/>
        <end position="196"/>
    </location>
</feature>
<feature type="signal peptide" evidence="3">
    <location>
        <begin position="1"/>
        <end position="33"/>
    </location>
</feature>
<dbReference type="OrthoDB" id="10259572at2759"/>
<evidence type="ECO:0000313" key="4">
    <source>
        <dbReference type="EMBL" id="TVU29796.1"/>
    </source>
</evidence>
<dbReference type="PANTHER" id="PTHR34662:SF9">
    <property type="match status" value="1"/>
</dbReference>
<accession>A0A5J9V1K5</accession>
<proteinExistence type="predicted"/>
<comment type="caution">
    <text evidence="4">The sequence shown here is derived from an EMBL/GenBank/DDBJ whole genome shotgun (WGS) entry which is preliminary data.</text>
</comment>
<feature type="chain" id="PRO_5023894777" evidence="3">
    <location>
        <begin position="34"/>
        <end position="198"/>
    </location>
</feature>
<keyword evidence="2" id="KW-0472">Membrane</keyword>
<name>A0A5J9V1K5_9POAL</name>
<keyword evidence="2" id="KW-0812">Transmembrane</keyword>